<reference evidence="1 2" key="1">
    <citation type="submission" date="2015-02" db="EMBL/GenBank/DDBJ databases">
        <title>Improved understanding of the partial-nitritation anammox process through 23 genomes representing the majority of the microbial community.</title>
        <authorList>
            <person name="Speth D.R."/>
            <person name="In T Zandt M."/>
            <person name="Guerrero Cruz S."/>
            <person name="Jetten M.S."/>
            <person name="Dutilh B.E."/>
        </authorList>
    </citation>
    <scope>NUCLEOTIDE SEQUENCE [LARGE SCALE GENOMIC DNA]</scope>
    <source>
        <strain evidence="1">OLB20</strain>
    </source>
</reference>
<dbReference type="InterPro" id="IPR038116">
    <property type="entry name" value="TrpR-like_sf"/>
</dbReference>
<sequence>MKKSESDLQELAKAVLQLRDEKEITAFLKDILTSSERETVLLRWKVAKLLDEGVPYTQIERETGASSATIAKVSEFLKYGYDGYRMALDRYNRRR</sequence>
<dbReference type="STRING" id="1617426.TR69_WS6001000274"/>
<dbReference type="EMBL" id="JYNZ01000002">
    <property type="protein sequence ID" value="KXK27398.1"/>
    <property type="molecule type" value="Genomic_DNA"/>
</dbReference>
<dbReference type="NCBIfam" id="TIGR02531">
    <property type="entry name" value="yecD_yerC"/>
    <property type="match status" value="1"/>
</dbReference>
<proteinExistence type="predicted"/>
<gene>
    <name evidence="1" type="primary">trpR</name>
    <name evidence="1" type="ORF">TR69_WS6001000274</name>
</gene>
<comment type="caution">
    <text evidence="1">The sequence shown here is derived from an EMBL/GenBank/DDBJ whole genome shotgun (WGS) entry which is preliminary data.</text>
</comment>
<organism evidence="1 2">
    <name type="scientific">candidate division WS6 bacterium OLB20</name>
    <dbReference type="NCBI Taxonomy" id="1617426"/>
    <lineage>
        <taxon>Bacteria</taxon>
        <taxon>Candidatus Dojkabacteria</taxon>
    </lineage>
</organism>
<dbReference type="GO" id="GO:0043565">
    <property type="term" value="F:sequence-specific DNA binding"/>
    <property type="evidence" value="ECO:0007669"/>
    <property type="project" value="InterPro"/>
</dbReference>
<evidence type="ECO:0000313" key="1">
    <source>
        <dbReference type="EMBL" id="KXK27398.1"/>
    </source>
</evidence>
<dbReference type="Gene3D" id="1.10.1270.10">
    <property type="entry name" value="TrpR-like"/>
    <property type="match status" value="1"/>
</dbReference>
<dbReference type="PIRSF" id="PIRSF012508">
    <property type="entry name" value="YerC"/>
    <property type="match status" value="1"/>
</dbReference>
<evidence type="ECO:0000313" key="2">
    <source>
        <dbReference type="Proteomes" id="UP000070457"/>
    </source>
</evidence>
<name>A0A136M0G5_9BACT</name>
<dbReference type="PANTHER" id="PTHR40080">
    <property type="entry name" value="LMO1763 PROTEIN"/>
    <property type="match status" value="1"/>
</dbReference>
<dbReference type="AlphaFoldDB" id="A0A136M0G5"/>
<protein>
    <submittedName>
        <fullName evidence="1">Trp operon repressor</fullName>
    </submittedName>
</protein>
<dbReference type="InterPro" id="IPR000831">
    <property type="entry name" value="Trp_repress"/>
</dbReference>
<dbReference type="InterPro" id="IPR013368">
    <property type="entry name" value="YecD_YerC"/>
</dbReference>
<dbReference type="SUPFAM" id="SSF48295">
    <property type="entry name" value="TrpR-like"/>
    <property type="match status" value="1"/>
</dbReference>
<dbReference type="InterPro" id="IPR010921">
    <property type="entry name" value="Trp_repressor/repl_initiator"/>
</dbReference>
<dbReference type="PANTHER" id="PTHR40080:SF1">
    <property type="entry name" value="TRPR-LIKE PROTEIN YERC_YECD"/>
    <property type="match status" value="1"/>
</dbReference>
<dbReference type="Pfam" id="PF01371">
    <property type="entry name" value="Trp_repressor"/>
    <property type="match status" value="1"/>
</dbReference>
<dbReference type="Proteomes" id="UP000070457">
    <property type="component" value="Unassembled WGS sequence"/>
</dbReference>
<dbReference type="GO" id="GO:0003700">
    <property type="term" value="F:DNA-binding transcription factor activity"/>
    <property type="evidence" value="ECO:0007669"/>
    <property type="project" value="InterPro"/>
</dbReference>
<accession>A0A136M0G5</accession>